<dbReference type="EMBL" id="JACVHF010000003">
    <property type="protein sequence ID" value="MBC9783872.1"/>
    <property type="molecule type" value="Genomic_DNA"/>
</dbReference>
<dbReference type="Pfam" id="PF13649">
    <property type="entry name" value="Methyltransf_25"/>
    <property type="match status" value="1"/>
</dbReference>
<evidence type="ECO:0000313" key="4">
    <source>
        <dbReference type="Proteomes" id="UP000617402"/>
    </source>
</evidence>
<organism evidence="3 4">
    <name type="scientific">Heliobacterium chlorum</name>
    <dbReference type="NCBI Taxonomy" id="2698"/>
    <lineage>
        <taxon>Bacteria</taxon>
        <taxon>Bacillati</taxon>
        <taxon>Bacillota</taxon>
        <taxon>Clostridia</taxon>
        <taxon>Eubacteriales</taxon>
        <taxon>Heliobacteriaceae</taxon>
        <taxon>Heliobacterium</taxon>
    </lineage>
</organism>
<evidence type="ECO:0000259" key="2">
    <source>
        <dbReference type="Pfam" id="PF13649"/>
    </source>
</evidence>
<name>A0ABR7SZB6_HELCL</name>
<dbReference type="GO" id="GO:0008168">
    <property type="term" value="F:methyltransferase activity"/>
    <property type="evidence" value="ECO:0007669"/>
    <property type="project" value="UniProtKB-KW"/>
</dbReference>
<feature type="domain" description="Methyltransferase" evidence="2">
    <location>
        <begin position="39"/>
        <end position="136"/>
    </location>
</feature>
<dbReference type="InterPro" id="IPR041698">
    <property type="entry name" value="Methyltransf_25"/>
</dbReference>
<keyword evidence="4" id="KW-1185">Reference proteome</keyword>
<evidence type="ECO:0000256" key="1">
    <source>
        <dbReference type="ARBA" id="ARBA00022679"/>
    </source>
</evidence>
<comment type="caution">
    <text evidence="3">The sequence shown here is derived from an EMBL/GenBank/DDBJ whole genome shotgun (WGS) entry which is preliminary data.</text>
</comment>
<keyword evidence="3" id="KW-0489">Methyltransferase</keyword>
<dbReference type="PANTHER" id="PTHR43861">
    <property type="entry name" value="TRANS-ACONITATE 2-METHYLTRANSFERASE-RELATED"/>
    <property type="match status" value="1"/>
</dbReference>
<dbReference type="RefSeq" id="WP_188039009.1">
    <property type="nucleotide sequence ID" value="NZ_JACVHF010000003.1"/>
</dbReference>
<dbReference type="SUPFAM" id="SSF53335">
    <property type="entry name" value="S-adenosyl-L-methionine-dependent methyltransferases"/>
    <property type="match status" value="1"/>
</dbReference>
<dbReference type="GO" id="GO:0032259">
    <property type="term" value="P:methylation"/>
    <property type="evidence" value="ECO:0007669"/>
    <property type="project" value="UniProtKB-KW"/>
</dbReference>
<dbReference type="CDD" id="cd02440">
    <property type="entry name" value="AdoMet_MTases"/>
    <property type="match status" value="1"/>
</dbReference>
<sequence>MYELMAGVYDRLMADVNYEDWIEFTEKAFRRFGLQPKTVIDLACGTGAITERLLKRGYKTVGIDMSPDMLALCADRLEDYLETSQLLLLCQDMRQLEYPRKVDAVVCFLDSLNYLESANDLNWVMTRIAQVLNPGGLFVADLHSEHKVAQVLGNESFTDIQQDLAYFWSNNYVLNERAVEMDLVFFVARPDGLYERFEESHRQVWYSKEEIESAVKDARLELVGLYGDINGNPPLVNSERYYLIVRKPFE</sequence>
<dbReference type="Proteomes" id="UP000617402">
    <property type="component" value="Unassembled WGS sequence"/>
</dbReference>
<dbReference type="Gene3D" id="3.40.50.150">
    <property type="entry name" value="Vaccinia Virus protein VP39"/>
    <property type="match status" value="1"/>
</dbReference>
<accession>A0ABR7SZB6</accession>
<dbReference type="InterPro" id="IPR029063">
    <property type="entry name" value="SAM-dependent_MTases_sf"/>
</dbReference>
<protein>
    <submittedName>
        <fullName evidence="3">Class I SAM-dependent methyltransferase</fullName>
    </submittedName>
</protein>
<dbReference type="Gene3D" id="2.20.25.110">
    <property type="entry name" value="S-adenosyl-L-methionine-dependent methyltransferases"/>
    <property type="match status" value="1"/>
</dbReference>
<gene>
    <name evidence="3" type="ORF">H1S01_05030</name>
</gene>
<reference evidence="3 4" key="1">
    <citation type="submission" date="2020-07" db="EMBL/GenBank/DDBJ databases">
        <title>Draft whole-genome sequence of Heliobacterium chlorum DSM 3682, type strain.</title>
        <authorList>
            <person name="Kyndt J.A."/>
            <person name="Meyer T.E."/>
            <person name="Imhoff J.F."/>
        </authorList>
    </citation>
    <scope>NUCLEOTIDE SEQUENCE [LARGE SCALE GENOMIC DNA]</scope>
    <source>
        <strain evidence="3 4">DSM 3682</strain>
    </source>
</reference>
<keyword evidence="1" id="KW-0808">Transferase</keyword>
<evidence type="ECO:0000313" key="3">
    <source>
        <dbReference type="EMBL" id="MBC9783872.1"/>
    </source>
</evidence>
<proteinExistence type="predicted"/>